<keyword evidence="1" id="KW-0547">Nucleotide-binding</keyword>
<feature type="domain" description="NB-ARC" evidence="4">
    <location>
        <begin position="212"/>
        <end position="349"/>
    </location>
</feature>
<protein>
    <recommendedName>
        <fullName evidence="4">NB-ARC domain-containing protein</fullName>
    </recommendedName>
</protein>
<gene>
    <name evidence="5" type="ORF">GIB67_002803</name>
</gene>
<dbReference type="OrthoDB" id="1898799at2759"/>
<dbReference type="EMBL" id="JACGCM010001763">
    <property type="protein sequence ID" value="KAF6150021.1"/>
    <property type="molecule type" value="Genomic_DNA"/>
</dbReference>
<dbReference type="InterPro" id="IPR027417">
    <property type="entry name" value="P-loop_NTPase"/>
</dbReference>
<evidence type="ECO:0000313" key="6">
    <source>
        <dbReference type="Proteomes" id="UP000541444"/>
    </source>
</evidence>
<sequence length="411" mass="46848">MLKRGSASGTTGSGEVEGEAKKRRVDPSSKLIGTKVIENRPGEENELKVAEDRARLVARNDCSFDEGDLPRMEEEKAELEKGKAELEKKVARLKLDLAREGKRLGSVKAAQELKINELTLEVGKNLEEVIVEVDKFREEVAELYRQAGKFNSYFKGWGSARYRLGKDSKKKIVIAYEFLIEGRRFNSVATRVPIPQRVVEHFNDFASREPTKTTLVKEACEEVKKQKPFDKVVLATVSQNLDLRGIQTHIAESLGMKIEEDNMPIRATRLSEMWEKNIILVLDEVWMRLELAPLGIIPRGDEQKTQNSCKVLITSRSLDVYRSMETTKSIEIQLLSERDSQELFRQNVGTLINYNTLHKMSEDIINVCEGLPFAILAFARGLRDKDETAWPDIFEHIRKSLFEGMSLFDNL</sequence>
<evidence type="ECO:0000256" key="1">
    <source>
        <dbReference type="ARBA" id="ARBA00022840"/>
    </source>
</evidence>
<dbReference type="GO" id="GO:0005524">
    <property type="term" value="F:ATP binding"/>
    <property type="evidence" value="ECO:0007669"/>
    <property type="project" value="UniProtKB-KW"/>
</dbReference>
<dbReference type="GO" id="GO:0043531">
    <property type="term" value="F:ADP binding"/>
    <property type="evidence" value="ECO:0007669"/>
    <property type="project" value="InterPro"/>
</dbReference>
<reference evidence="5 6" key="1">
    <citation type="journal article" date="2020" name="IScience">
        <title>Genome Sequencing of the Endangered Kingdonia uniflora (Circaeasteraceae, Ranunculales) Reveals Potential Mechanisms of Evolutionary Specialization.</title>
        <authorList>
            <person name="Sun Y."/>
            <person name="Deng T."/>
            <person name="Zhang A."/>
            <person name="Moore M.J."/>
            <person name="Landis J.B."/>
            <person name="Lin N."/>
            <person name="Zhang H."/>
            <person name="Zhang X."/>
            <person name="Huang J."/>
            <person name="Zhang X."/>
            <person name="Sun H."/>
            <person name="Wang H."/>
        </authorList>
    </citation>
    <scope>NUCLEOTIDE SEQUENCE [LARGE SCALE GENOMIC DNA]</scope>
    <source>
        <strain evidence="5">TB1705</strain>
        <tissue evidence="5">Leaf</tissue>
    </source>
</reference>
<dbReference type="AlphaFoldDB" id="A0A7J7M554"/>
<feature type="compositionally biased region" description="Low complexity" evidence="3">
    <location>
        <begin position="1"/>
        <end position="14"/>
    </location>
</feature>
<evidence type="ECO:0000259" key="4">
    <source>
        <dbReference type="Pfam" id="PF00931"/>
    </source>
</evidence>
<proteinExistence type="predicted"/>
<accession>A0A7J7M554</accession>
<feature type="region of interest" description="Disordered" evidence="3">
    <location>
        <begin position="1"/>
        <end position="32"/>
    </location>
</feature>
<dbReference type="PANTHER" id="PTHR33463:SF209">
    <property type="entry name" value="DISEASE RESISTANCE PROTEIN RPS2-LIKE"/>
    <property type="match status" value="1"/>
</dbReference>
<evidence type="ECO:0000256" key="3">
    <source>
        <dbReference type="SAM" id="MobiDB-lite"/>
    </source>
</evidence>
<keyword evidence="1" id="KW-0067">ATP-binding</keyword>
<dbReference type="Gene3D" id="3.40.50.300">
    <property type="entry name" value="P-loop containing nucleotide triphosphate hydrolases"/>
    <property type="match status" value="1"/>
</dbReference>
<dbReference type="Pfam" id="PF00931">
    <property type="entry name" value="NB-ARC"/>
    <property type="match status" value="1"/>
</dbReference>
<keyword evidence="6" id="KW-1185">Reference proteome</keyword>
<dbReference type="Gene3D" id="1.10.8.430">
    <property type="entry name" value="Helical domain of apoptotic protease-activating factors"/>
    <property type="match status" value="1"/>
</dbReference>
<feature type="coiled-coil region" evidence="2">
    <location>
        <begin position="69"/>
        <end position="146"/>
    </location>
</feature>
<comment type="caution">
    <text evidence="5">The sequence shown here is derived from an EMBL/GenBank/DDBJ whole genome shotgun (WGS) entry which is preliminary data.</text>
</comment>
<organism evidence="5 6">
    <name type="scientific">Kingdonia uniflora</name>
    <dbReference type="NCBI Taxonomy" id="39325"/>
    <lineage>
        <taxon>Eukaryota</taxon>
        <taxon>Viridiplantae</taxon>
        <taxon>Streptophyta</taxon>
        <taxon>Embryophyta</taxon>
        <taxon>Tracheophyta</taxon>
        <taxon>Spermatophyta</taxon>
        <taxon>Magnoliopsida</taxon>
        <taxon>Ranunculales</taxon>
        <taxon>Circaeasteraceae</taxon>
        <taxon>Kingdonia</taxon>
    </lineage>
</organism>
<name>A0A7J7M554_9MAGN</name>
<dbReference type="InterPro" id="IPR050905">
    <property type="entry name" value="Plant_NBS-LRR"/>
</dbReference>
<dbReference type="InterPro" id="IPR002182">
    <property type="entry name" value="NB-ARC"/>
</dbReference>
<dbReference type="Proteomes" id="UP000541444">
    <property type="component" value="Unassembled WGS sequence"/>
</dbReference>
<evidence type="ECO:0000313" key="5">
    <source>
        <dbReference type="EMBL" id="KAF6150021.1"/>
    </source>
</evidence>
<dbReference type="InterPro" id="IPR042197">
    <property type="entry name" value="Apaf_helical"/>
</dbReference>
<dbReference type="PANTHER" id="PTHR33463">
    <property type="entry name" value="NB-ARC DOMAIN-CONTAINING PROTEIN-RELATED"/>
    <property type="match status" value="1"/>
</dbReference>
<keyword evidence="2" id="KW-0175">Coiled coil</keyword>
<dbReference type="SUPFAM" id="SSF52540">
    <property type="entry name" value="P-loop containing nucleoside triphosphate hydrolases"/>
    <property type="match status" value="1"/>
</dbReference>
<evidence type="ECO:0000256" key="2">
    <source>
        <dbReference type="SAM" id="Coils"/>
    </source>
</evidence>